<keyword evidence="1" id="KW-0472">Membrane</keyword>
<proteinExistence type="predicted"/>
<reference evidence="2" key="1">
    <citation type="submission" date="2023-05" db="EMBL/GenBank/DDBJ databases">
        <authorList>
            <person name="Huff M."/>
        </authorList>
    </citation>
    <scope>NUCLEOTIDE SEQUENCE</scope>
</reference>
<name>A0AAD2E463_9LAMI</name>
<protein>
    <submittedName>
        <fullName evidence="2">Uncharacterized protein</fullName>
    </submittedName>
</protein>
<evidence type="ECO:0000313" key="3">
    <source>
        <dbReference type="Proteomes" id="UP000834106"/>
    </source>
</evidence>
<feature type="transmembrane region" description="Helical" evidence="1">
    <location>
        <begin position="35"/>
        <end position="53"/>
    </location>
</feature>
<sequence length="108" mass="12851">MLDPYHMRCNLLLLLYHGIWDMDQSGTLRYLQQSFCGIFALAFWIYDAIVIHIAYDAQLQRIRGYFWNLYNFVLLLVDFHILRCSRNKRHARGSHYQVLCCRSKSSGS</sequence>
<keyword evidence="1" id="KW-0812">Transmembrane</keyword>
<organism evidence="2 3">
    <name type="scientific">Fraxinus pennsylvanica</name>
    <dbReference type="NCBI Taxonomy" id="56036"/>
    <lineage>
        <taxon>Eukaryota</taxon>
        <taxon>Viridiplantae</taxon>
        <taxon>Streptophyta</taxon>
        <taxon>Embryophyta</taxon>
        <taxon>Tracheophyta</taxon>
        <taxon>Spermatophyta</taxon>
        <taxon>Magnoliopsida</taxon>
        <taxon>eudicotyledons</taxon>
        <taxon>Gunneridae</taxon>
        <taxon>Pentapetalae</taxon>
        <taxon>asterids</taxon>
        <taxon>lamiids</taxon>
        <taxon>Lamiales</taxon>
        <taxon>Oleaceae</taxon>
        <taxon>Oleeae</taxon>
        <taxon>Fraxinus</taxon>
    </lineage>
</organism>
<gene>
    <name evidence="2" type="ORF">FPE_LOCUS22913</name>
</gene>
<accession>A0AAD2E463</accession>
<feature type="transmembrane region" description="Helical" evidence="1">
    <location>
        <begin position="65"/>
        <end position="82"/>
    </location>
</feature>
<dbReference type="AlphaFoldDB" id="A0AAD2E463"/>
<keyword evidence="1" id="KW-1133">Transmembrane helix</keyword>
<keyword evidence="3" id="KW-1185">Reference proteome</keyword>
<dbReference type="Proteomes" id="UP000834106">
    <property type="component" value="Chromosome 14"/>
</dbReference>
<evidence type="ECO:0000313" key="2">
    <source>
        <dbReference type="EMBL" id="CAI9775483.1"/>
    </source>
</evidence>
<evidence type="ECO:0000256" key="1">
    <source>
        <dbReference type="SAM" id="Phobius"/>
    </source>
</evidence>
<dbReference type="EMBL" id="OU503049">
    <property type="protein sequence ID" value="CAI9775483.1"/>
    <property type="molecule type" value="Genomic_DNA"/>
</dbReference>